<dbReference type="RefSeq" id="XP_013247375.1">
    <property type="nucleotide sequence ID" value="XM_013391921.1"/>
</dbReference>
<accession>U6GTQ1</accession>
<keyword evidence="2" id="KW-0472">Membrane</keyword>
<protein>
    <submittedName>
        <fullName evidence="3">Uncharacterized protein</fullName>
    </submittedName>
</protein>
<dbReference type="OrthoDB" id="346590at2759"/>
<feature type="transmembrane region" description="Helical" evidence="2">
    <location>
        <begin position="369"/>
        <end position="388"/>
    </location>
</feature>
<dbReference type="GeneID" id="25269017"/>
<dbReference type="EMBL" id="HG673428">
    <property type="protein sequence ID" value="CDI83515.1"/>
    <property type="molecule type" value="Genomic_DNA"/>
</dbReference>
<organism evidence="3 4">
    <name type="scientific">Eimeria acervulina</name>
    <name type="common">Coccidian parasite</name>
    <dbReference type="NCBI Taxonomy" id="5801"/>
    <lineage>
        <taxon>Eukaryota</taxon>
        <taxon>Sar</taxon>
        <taxon>Alveolata</taxon>
        <taxon>Apicomplexa</taxon>
        <taxon>Conoidasida</taxon>
        <taxon>Coccidia</taxon>
        <taxon>Eucoccidiorida</taxon>
        <taxon>Eimeriorina</taxon>
        <taxon>Eimeriidae</taxon>
        <taxon>Eimeria</taxon>
    </lineage>
</organism>
<dbReference type="AlphaFoldDB" id="U6GTQ1"/>
<feature type="transmembrane region" description="Helical" evidence="2">
    <location>
        <begin position="51"/>
        <end position="71"/>
    </location>
</feature>
<keyword evidence="4" id="KW-1185">Reference proteome</keyword>
<feature type="transmembrane region" description="Helical" evidence="2">
    <location>
        <begin position="83"/>
        <end position="101"/>
    </location>
</feature>
<feature type="region of interest" description="Disordered" evidence="1">
    <location>
        <begin position="243"/>
        <end position="289"/>
    </location>
</feature>
<feature type="transmembrane region" description="Helical" evidence="2">
    <location>
        <begin position="21"/>
        <end position="39"/>
    </location>
</feature>
<feature type="transmembrane region" description="Helical" evidence="2">
    <location>
        <begin position="400"/>
        <end position="420"/>
    </location>
</feature>
<name>U6GTQ1_EIMAC</name>
<gene>
    <name evidence="3" type="ORF">EAH_00009470</name>
</gene>
<reference evidence="3" key="1">
    <citation type="submission" date="2013-10" db="EMBL/GenBank/DDBJ databases">
        <title>Genomic analysis of the causative agents of coccidiosis in chickens.</title>
        <authorList>
            <person name="Reid A.J."/>
            <person name="Blake D."/>
            <person name="Billington K."/>
            <person name="Browne H."/>
            <person name="Dunn M."/>
            <person name="Hung S."/>
            <person name="Kawahara F."/>
            <person name="Miranda-Saavedra D."/>
            <person name="Mourier T."/>
            <person name="Nagra H."/>
            <person name="Otto T.D."/>
            <person name="Rawlings N."/>
            <person name="Sanchez A."/>
            <person name="Sanders M."/>
            <person name="Subramaniam C."/>
            <person name="Tay Y."/>
            <person name="Dear P."/>
            <person name="Doerig C."/>
            <person name="Gruber A."/>
            <person name="Parkinson J."/>
            <person name="Shirley M."/>
            <person name="Wan K.L."/>
            <person name="Berriman M."/>
            <person name="Tomley F."/>
            <person name="Pain A."/>
        </authorList>
    </citation>
    <scope>NUCLEOTIDE SEQUENCE [LARGE SCALE GENOMIC DNA]</scope>
    <source>
        <strain evidence="3">Houghton</strain>
    </source>
</reference>
<keyword evidence="2" id="KW-1133">Transmembrane helix</keyword>
<proteinExistence type="predicted"/>
<evidence type="ECO:0000256" key="1">
    <source>
        <dbReference type="SAM" id="MobiDB-lite"/>
    </source>
</evidence>
<feature type="transmembrane region" description="Helical" evidence="2">
    <location>
        <begin position="500"/>
        <end position="519"/>
    </location>
</feature>
<dbReference type="Proteomes" id="UP000018050">
    <property type="component" value="Unassembled WGS sequence"/>
</dbReference>
<evidence type="ECO:0000313" key="3">
    <source>
        <dbReference type="EMBL" id="CDI83515.1"/>
    </source>
</evidence>
<feature type="transmembrane region" description="Helical" evidence="2">
    <location>
        <begin position="447"/>
        <end position="467"/>
    </location>
</feature>
<feature type="transmembrane region" description="Helical" evidence="2">
    <location>
        <begin position="474"/>
        <end position="494"/>
    </location>
</feature>
<dbReference type="VEuPathDB" id="ToxoDB:EAH_00009470"/>
<sequence>MTRKRNCKGGTPFMKPEDLHMWLISLVLLMVLTSSFSFASNEFLPANDPPWIEFGIIFAVMTVSDFVWGVMPPLLLVVKSFSSFFGAVVGHLGYRMVQVFYQQLWDSRRSSLPISACFGTSADSRENAVKRRLTLWKDDMLLYVTKIEDTGVWNEEKEICLFVVPSCHYGYVDCEWYLDIRLREAIGGKFYSPDEYEMKAARHRSILATAVSVERSPSDRCSTNETFRLLPFFKKGLPLRVQPGSVQPDERTTAAANVPRKATEPSPEMPPGASSRRSPHMPAESQMPCRADKGKCFRRWRRLAWKFSSIRRIRSSKNQNGVFSTGVSAGSVDANALPCSQVERYTGQDPVQLEFLGVRLQRPSWRGTLLAVWPPVLQFALLSALILPMKQMDRRGGRNAWKFQLLALGQAVTYVSFMFYELLESCHIMAKGHVLTEVTKVPQGVELNFVLGSHLVLPLFSIALTVHLRRIPEVAILITCMGSAVLTVVTLAFVGWDYKVMAFFMLGRILYSLFAIMVAR</sequence>
<keyword evidence="2" id="KW-0812">Transmembrane</keyword>
<evidence type="ECO:0000256" key="2">
    <source>
        <dbReference type="SAM" id="Phobius"/>
    </source>
</evidence>
<reference evidence="3" key="2">
    <citation type="submission" date="2013-10" db="EMBL/GenBank/DDBJ databases">
        <authorList>
            <person name="Aslett M."/>
        </authorList>
    </citation>
    <scope>NUCLEOTIDE SEQUENCE [LARGE SCALE GENOMIC DNA]</scope>
    <source>
        <strain evidence="3">Houghton</strain>
    </source>
</reference>
<evidence type="ECO:0000313" key="4">
    <source>
        <dbReference type="Proteomes" id="UP000018050"/>
    </source>
</evidence>